<dbReference type="Pfam" id="PF01168">
    <property type="entry name" value="Ala_racemase_N"/>
    <property type="match status" value="1"/>
</dbReference>
<dbReference type="Proteomes" id="UP000278036">
    <property type="component" value="Unassembled WGS sequence"/>
</dbReference>
<evidence type="ECO:0000313" key="6">
    <source>
        <dbReference type="Proteomes" id="UP000274097"/>
    </source>
</evidence>
<dbReference type="Gene3D" id="3.20.20.10">
    <property type="entry name" value="Alanine racemase"/>
    <property type="match status" value="1"/>
</dbReference>
<dbReference type="Pfam" id="PF14031">
    <property type="entry name" value="D-ser_dehydrat"/>
    <property type="match status" value="1"/>
</dbReference>
<dbReference type="InterPro" id="IPR001608">
    <property type="entry name" value="Ala_racemase_N"/>
</dbReference>
<dbReference type="Proteomes" id="UP000274097">
    <property type="component" value="Unassembled WGS sequence"/>
</dbReference>
<feature type="domain" description="D-serine dehydratase-like" evidence="3">
    <location>
        <begin position="248"/>
        <end position="355"/>
    </location>
</feature>
<dbReference type="InterPro" id="IPR029066">
    <property type="entry name" value="PLP-binding_barrel"/>
</dbReference>
<comment type="caution">
    <text evidence="4">The sequence shown here is derived from an EMBL/GenBank/DDBJ whole genome shotgun (WGS) entry which is preliminary data.</text>
</comment>
<dbReference type="RefSeq" id="WP_120638141.1">
    <property type="nucleotide sequence ID" value="NZ_RAQU01000046.1"/>
</dbReference>
<keyword evidence="6" id="KW-1185">Reference proteome</keyword>
<dbReference type="OrthoDB" id="9772497at2"/>
<dbReference type="SMART" id="SM01119">
    <property type="entry name" value="D-ser_dehydrat"/>
    <property type="match status" value="1"/>
</dbReference>
<evidence type="ECO:0000259" key="3">
    <source>
        <dbReference type="SMART" id="SM01119"/>
    </source>
</evidence>
<proteinExistence type="inferred from homology"/>
<dbReference type="PANTHER" id="PTHR28004">
    <property type="entry name" value="ZGC:162816-RELATED"/>
    <property type="match status" value="1"/>
</dbReference>
<dbReference type="EMBL" id="RFLX01000008">
    <property type="protein sequence ID" value="RMI24511.1"/>
    <property type="molecule type" value="Genomic_DNA"/>
</dbReference>
<organism evidence="4 7">
    <name type="scientific">Teichococcus wenyumeiae</name>
    <dbReference type="NCBI Taxonomy" id="2478470"/>
    <lineage>
        <taxon>Bacteria</taxon>
        <taxon>Pseudomonadati</taxon>
        <taxon>Pseudomonadota</taxon>
        <taxon>Alphaproteobacteria</taxon>
        <taxon>Acetobacterales</taxon>
        <taxon>Roseomonadaceae</taxon>
        <taxon>Roseomonas</taxon>
    </lineage>
</organism>
<dbReference type="InterPro" id="IPR042208">
    <property type="entry name" value="D-ser_dehydrat-like_sf"/>
</dbReference>
<evidence type="ECO:0000256" key="2">
    <source>
        <dbReference type="ARBA" id="ARBA00023239"/>
    </source>
</evidence>
<dbReference type="GO" id="GO:0036088">
    <property type="term" value="P:D-serine catabolic process"/>
    <property type="evidence" value="ECO:0007669"/>
    <property type="project" value="TreeGrafter"/>
</dbReference>
<dbReference type="InterPro" id="IPR051466">
    <property type="entry name" value="D-amino_acid_metab_enzyme"/>
</dbReference>
<evidence type="ECO:0000313" key="4">
    <source>
        <dbReference type="EMBL" id="RKK04348.1"/>
    </source>
</evidence>
<dbReference type="InParanoid" id="A0A3A9JUB8"/>
<comment type="similarity">
    <text evidence="1">Belongs to the DSD1 family.</text>
</comment>
<dbReference type="Gene3D" id="2.40.37.20">
    <property type="entry name" value="D-serine dehydratase-like domain"/>
    <property type="match status" value="1"/>
</dbReference>
<dbReference type="PANTHER" id="PTHR28004:SF2">
    <property type="entry name" value="D-SERINE DEHYDRATASE"/>
    <property type="match status" value="1"/>
</dbReference>
<accession>A0A3A9JUB8</accession>
<reference evidence="4 7" key="1">
    <citation type="submission" date="2018-09" db="EMBL/GenBank/DDBJ databases">
        <title>Roseomonas sp. nov., isolated from feces of Tibetan antelopes in the Qinghai-Tibet plateau, China.</title>
        <authorList>
            <person name="Tian Z."/>
        </authorList>
    </citation>
    <scope>NUCLEOTIDE SEQUENCE [LARGE SCALE GENOMIC DNA]</scope>
    <source>
        <strain evidence="5 6">Z23</strain>
        <strain evidence="4 7">Z24</strain>
    </source>
</reference>
<dbReference type="GO" id="GO:0008721">
    <property type="term" value="F:D-serine ammonia-lyase activity"/>
    <property type="evidence" value="ECO:0007669"/>
    <property type="project" value="TreeGrafter"/>
</dbReference>
<dbReference type="EMBL" id="RAQU01000046">
    <property type="protein sequence ID" value="RKK04348.1"/>
    <property type="molecule type" value="Genomic_DNA"/>
</dbReference>
<sequence>MTTLDDLPTPSLVLDLGILRANLAGMAAAVARHPGVALRPHMKTAKSLDVAALAAPDHGPITVSTLAEARYFFEGGYKDQIYAVGIAPAKLDAVASLNAQGASIKVIVDDAEAAAAIAAHPGPLSALVEVDVGEGRGGVAPESEALLALAATLSGRLAGVLTHAGHSYAGRSAEEMARIAETERAGVVRAAERLRAAGHEVGIVSLGSSPTALYGASMEGITEIRAGVYMFGDLFQMQIGTHAPEAIALTVLASVIGRKPEREAVLLDSGSLALSKDRSTQAAPKDYGFGLVLDLDGRPSFGETLVVRTHQEHGEVKRQDGALDFARLPAGGRVRVAPNHACLTAAAYDRYHVVDGGREVVAVWDRVNGW</sequence>
<protein>
    <recommendedName>
        <fullName evidence="3">D-serine dehydratase-like domain-containing protein</fullName>
    </recommendedName>
</protein>
<dbReference type="AlphaFoldDB" id="A0A3A9JUB8"/>
<dbReference type="SUPFAM" id="SSF51419">
    <property type="entry name" value="PLP-binding barrel"/>
    <property type="match status" value="1"/>
</dbReference>
<evidence type="ECO:0000313" key="7">
    <source>
        <dbReference type="Proteomes" id="UP000278036"/>
    </source>
</evidence>
<evidence type="ECO:0000256" key="1">
    <source>
        <dbReference type="ARBA" id="ARBA00005323"/>
    </source>
</evidence>
<gene>
    <name evidence="4" type="ORF">D6Z83_09805</name>
    <name evidence="5" type="ORF">EBE87_12515</name>
</gene>
<evidence type="ECO:0000313" key="5">
    <source>
        <dbReference type="EMBL" id="RMI24511.1"/>
    </source>
</evidence>
<dbReference type="InterPro" id="IPR026956">
    <property type="entry name" value="D-ser_dehydrat-like_dom"/>
</dbReference>
<keyword evidence="2" id="KW-0456">Lyase</keyword>
<name>A0A3A9JUB8_9PROT</name>